<accession>A0A1M6PDA4</accession>
<dbReference type="Gene3D" id="3.30.530.20">
    <property type="match status" value="1"/>
</dbReference>
<sequence>MTESTTVTGGVSGVRRTIGTRTLEAGEAKVATITRVYPTTVDDLWDACTNPERLPRWFLPVTGDLQVGGRYQLEGQAGGTIERCDPPRSFAATWEFGGEVSWIEVTLAAAGDGTRFTLEHVAHVDDERWLEYGPGAVGVGWDLALHGLAQHVATGEAVDPAAAQAWAGSPEGKAFIAAASAGWAEASIAAGTPADAARAAGARATAFYTGEPA</sequence>
<feature type="domain" description="Activator of Hsp90 ATPase homologue 1/2-like C-terminal" evidence="2">
    <location>
        <begin position="39"/>
        <end position="152"/>
    </location>
</feature>
<comment type="similarity">
    <text evidence="1">Belongs to the AHA1 family.</text>
</comment>
<evidence type="ECO:0000313" key="3">
    <source>
        <dbReference type="EMBL" id="SHK05926.1"/>
    </source>
</evidence>
<dbReference type="AlphaFoldDB" id="A0A1M6PDA4"/>
<keyword evidence="4" id="KW-1185">Reference proteome</keyword>
<dbReference type="CDD" id="cd08899">
    <property type="entry name" value="SRPBCC_CalC_Aha1-like_6"/>
    <property type="match status" value="1"/>
</dbReference>
<evidence type="ECO:0000259" key="2">
    <source>
        <dbReference type="Pfam" id="PF08327"/>
    </source>
</evidence>
<evidence type="ECO:0000256" key="1">
    <source>
        <dbReference type="ARBA" id="ARBA00006817"/>
    </source>
</evidence>
<dbReference type="SUPFAM" id="SSF55961">
    <property type="entry name" value="Bet v1-like"/>
    <property type="match status" value="1"/>
</dbReference>
<dbReference type="InterPro" id="IPR023393">
    <property type="entry name" value="START-like_dom_sf"/>
</dbReference>
<dbReference type="EMBL" id="FRAP01000002">
    <property type="protein sequence ID" value="SHK05926.1"/>
    <property type="molecule type" value="Genomic_DNA"/>
</dbReference>
<dbReference type="STRING" id="1848.SAMN05443637_102199"/>
<dbReference type="Proteomes" id="UP000184363">
    <property type="component" value="Unassembled WGS sequence"/>
</dbReference>
<evidence type="ECO:0000313" key="4">
    <source>
        <dbReference type="Proteomes" id="UP000184363"/>
    </source>
</evidence>
<name>A0A1M6PDA4_PSETH</name>
<organism evidence="3 4">
    <name type="scientific">Pseudonocardia thermophila</name>
    <dbReference type="NCBI Taxonomy" id="1848"/>
    <lineage>
        <taxon>Bacteria</taxon>
        <taxon>Bacillati</taxon>
        <taxon>Actinomycetota</taxon>
        <taxon>Actinomycetes</taxon>
        <taxon>Pseudonocardiales</taxon>
        <taxon>Pseudonocardiaceae</taxon>
        <taxon>Pseudonocardia</taxon>
    </lineage>
</organism>
<protein>
    <submittedName>
        <fullName evidence="3">Uncharacterized conserved protein YndB, AHSA1/START domain</fullName>
    </submittedName>
</protein>
<proteinExistence type="inferred from homology"/>
<dbReference type="RefSeq" id="WP_073455336.1">
    <property type="nucleotide sequence ID" value="NZ_CALGVN010000053.1"/>
</dbReference>
<dbReference type="OrthoDB" id="8117292at2"/>
<gene>
    <name evidence="3" type="ORF">SAMN05443637_102199</name>
</gene>
<reference evidence="3 4" key="1">
    <citation type="submission" date="2016-11" db="EMBL/GenBank/DDBJ databases">
        <authorList>
            <person name="Jaros S."/>
            <person name="Januszkiewicz K."/>
            <person name="Wedrychowicz H."/>
        </authorList>
    </citation>
    <scope>NUCLEOTIDE SEQUENCE [LARGE SCALE GENOMIC DNA]</scope>
    <source>
        <strain evidence="3 4">DSM 43832</strain>
    </source>
</reference>
<dbReference type="InterPro" id="IPR013538">
    <property type="entry name" value="ASHA1/2-like_C"/>
</dbReference>
<dbReference type="Pfam" id="PF08327">
    <property type="entry name" value="AHSA1"/>
    <property type="match status" value="1"/>
</dbReference>